<protein>
    <submittedName>
        <fullName evidence="2">Uncharacterized protein</fullName>
    </submittedName>
</protein>
<dbReference type="EMBL" id="JAAAUQ010000671">
    <property type="protein sequence ID" value="KAF9148362.1"/>
    <property type="molecule type" value="Genomic_DNA"/>
</dbReference>
<reference evidence="2" key="1">
    <citation type="journal article" date="2020" name="Fungal Divers.">
        <title>Resolving the Mortierellaceae phylogeny through synthesis of multi-gene phylogenetics and phylogenomics.</title>
        <authorList>
            <person name="Vandepol N."/>
            <person name="Liber J."/>
            <person name="Desiro A."/>
            <person name="Na H."/>
            <person name="Kennedy M."/>
            <person name="Barry K."/>
            <person name="Grigoriev I.V."/>
            <person name="Miller A.N."/>
            <person name="O'Donnell K."/>
            <person name="Stajich J.E."/>
            <person name="Bonito G."/>
        </authorList>
    </citation>
    <scope>NUCLEOTIDE SEQUENCE</scope>
    <source>
        <strain evidence="2">NRRL 6426</strain>
    </source>
</reference>
<feature type="region of interest" description="Disordered" evidence="1">
    <location>
        <begin position="224"/>
        <end position="259"/>
    </location>
</feature>
<dbReference type="Proteomes" id="UP000748756">
    <property type="component" value="Unassembled WGS sequence"/>
</dbReference>
<evidence type="ECO:0000256" key="1">
    <source>
        <dbReference type="SAM" id="MobiDB-lite"/>
    </source>
</evidence>
<keyword evidence="3" id="KW-1185">Reference proteome</keyword>
<evidence type="ECO:0000313" key="2">
    <source>
        <dbReference type="EMBL" id="KAF9148362.1"/>
    </source>
</evidence>
<name>A0A9P5RX93_9FUNG</name>
<dbReference type="AlphaFoldDB" id="A0A9P5RX93"/>
<sequence>MDSGSVAPVSDVKVFKEYPSRHSALPQRNIFNVEIVDSQSGIPQVLDSLQRSGPLHFRGWVPIEETKHASAKDSGKFVYIFGEIIEWTHQYDPSVTTAYEPYFAPLAKVCSYLDVLVQLVVEMRIKDALHVLIPQVAVLLAEPESMVSRMLQRHRKQLLELGASDSVIRGSNFYKSWVADQAADLAGSSEKSRASLSPDVSGHAEYDTFADDMVTITDSEIDVRSTHSNHNHRHSHPDDTDDRDVNATSPPPATSKPLLPIVSYDMADRDVIPEFETKVETYEELPAPCGDDFCFLHPVFKDVARNTISDDMRLLSSKAMAAVVTIGPSGQNRTWTGRTLRRGVDYIRILIRIGTRLVFLSRAGMSDHNLQHNHPNKQRVHCHESVEELPRQALEETHKAKSVGCNCQTTQHQSTNFECACLLDAQRKKELRPTSTSIYTHHNFNSLNKEEGSISSKSANHPSIFINIIPMGYIGTSSNARCFNEFGGSIRGTLRSSIVDHALTTSRDGDYS</sequence>
<evidence type="ECO:0000313" key="3">
    <source>
        <dbReference type="Proteomes" id="UP000748756"/>
    </source>
</evidence>
<gene>
    <name evidence="2" type="ORF">BG015_009917</name>
</gene>
<organism evidence="2 3">
    <name type="scientific">Linnemannia schmuckeri</name>
    <dbReference type="NCBI Taxonomy" id="64567"/>
    <lineage>
        <taxon>Eukaryota</taxon>
        <taxon>Fungi</taxon>
        <taxon>Fungi incertae sedis</taxon>
        <taxon>Mucoromycota</taxon>
        <taxon>Mortierellomycotina</taxon>
        <taxon>Mortierellomycetes</taxon>
        <taxon>Mortierellales</taxon>
        <taxon>Mortierellaceae</taxon>
        <taxon>Linnemannia</taxon>
    </lineage>
</organism>
<proteinExistence type="predicted"/>
<dbReference type="OrthoDB" id="2383717at2759"/>
<comment type="caution">
    <text evidence="2">The sequence shown here is derived from an EMBL/GenBank/DDBJ whole genome shotgun (WGS) entry which is preliminary data.</text>
</comment>
<accession>A0A9P5RX93</accession>